<sequence>MFIERDSRTVAFPLFRNGANSIVEVKIDNSLETSKDSILNKFSIEAELFDSAKWHDSDEYCDLHSSSVAHMELDPSSSTAIFGFLGYVLVGKLESPKLWSAEQPYLYTLVVILKDEFGKVVDCESCQVGIRQVSKAPKQLLVNGHPVILRGVNRHEHHPRLGKTNMESCMVKDLVLMKQNNINAVRNSHYPQHPRWYELCDLFGMYMIDEANIETHGWIRGRDSSRLLHYEGGGARTPSTDIVCPMYMRVWDIVKIAKDPTEMRPLILCEYSHSMGNSNGNIQEYWEAIDNTFGLQGGFIWDWVDQV</sequence>
<comment type="caution">
    <text evidence="7">The sequence shown here is derived from an EMBL/GenBank/DDBJ whole genome shotgun (WGS) entry which is preliminary data.</text>
</comment>
<dbReference type="EMBL" id="QGNW01000500">
    <property type="protein sequence ID" value="RVW69332.1"/>
    <property type="molecule type" value="Genomic_DNA"/>
</dbReference>
<dbReference type="InterPro" id="IPR006101">
    <property type="entry name" value="Glyco_hydro_2"/>
</dbReference>
<evidence type="ECO:0000259" key="5">
    <source>
        <dbReference type="Pfam" id="PF00703"/>
    </source>
</evidence>
<dbReference type="Gene3D" id="2.60.40.10">
    <property type="entry name" value="Immunoglobulins"/>
    <property type="match status" value="1"/>
</dbReference>
<dbReference type="PROSITE" id="PS00719">
    <property type="entry name" value="GLYCOSYL_HYDROL_F2_1"/>
    <property type="match status" value="1"/>
</dbReference>
<dbReference type="InterPro" id="IPR023230">
    <property type="entry name" value="Glyco_hydro_2_CS"/>
</dbReference>
<name>A0A438GAT7_VITVI</name>
<feature type="domain" description="Glycoside hydrolase family 2 catalytic" evidence="6">
    <location>
        <begin position="138"/>
        <end position="218"/>
    </location>
</feature>
<proteinExistence type="predicted"/>
<dbReference type="InterPro" id="IPR017853">
    <property type="entry name" value="GH"/>
</dbReference>
<dbReference type="GO" id="GO:0004565">
    <property type="term" value="F:beta-galactosidase activity"/>
    <property type="evidence" value="ECO:0007669"/>
    <property type="project" value="UniProtKB-EC"/>
</dbReference>
<dbReference type="InterPro" id="IPR006102">
    <property type="entry name" value="Ig-like_GH2"/>
</dbReference>
<evidence type="ECO:0000256" key="2">
    <source>
        <dbReference type="ARBA" id="ARBA00012756"/>
    </source>
</evidence>
<protein>
    <recommendedName>
        <fullName evidence="2">beta-galactosidase</fullName>
        <ecNumber evidence="2">3.2.1.23</ecNumber>
    </recommendedName>
</protein>
<keyword evidence="3" id="KW-0378">Hydrolase</keyword>
<dbReference type="InterPro" id="IPR013783">
    <property type="entry name" value="Ig-like_fold"/>
</dbReference>
<dbReference type="GO" id="GO:0005975">
    <property type="term" value="P:carbohydrate metabolic process"/>
    <property type="evidence" value="ECO:0007669"/>
    <property type="project" value="InterPro"/>
</dbReference>
<comment type="catalytic activity">
    <reaction evidence="1">
        <text>Hydrolysis of terminal non-reducing beta-D-galactose residues in beta-D-galactosides.</text>
        <dbReference type="EC" id="3.2.1.23"/>
    </reaction>
</comment>
<dbReference type="Proteomes" id="UP000288805">
    <property type="component" value="Unassembled WGS sequence"/>
</dbReference>
<feature type="domain" description="Glycoside hydrolase family 2 immunoglobulin-like beta-sandwich" evidence="5">
    <location>
        <begin position="23"/>
        <end position="131"/>
    </location>
</feature>
<dbReference type="SUPFAM" id="SSF49303">
    <property type="entry name" value="beta-Galactosidase/glucuronidase domain"/>
    <property type="match status" value="1"/>
</dbReference>
<dbReference type="Gene3D" id="3.20.20.80">
    <property type="entry name" value="Glycosidases"/>
    <property type="match status" value="2"/>
</dbReference>
<evidence type="ECO:0000256" key="3">
    <source>
        <dbReference type="ARBA" id="ARBA00022801"/>
    </source>
</evidence>
<dbReference type="PRINTS" id="PR00132">
    <property type="entry name" value="GLHYDRLASE2"/>
</dbReference>
<organism evidence="7 8">
    <name type="scientific">Vitis vinifera</name>
    <name type="common">Grape</name>
    <dbReference type="NCBI Taxonomy" id="29760"/>
    <lineage>
        <taxon>Eukaryota</taxon>
        <taxon>Viridiplantae</taxon>
        <taxon>Streptophyta</taxon>
        <taxon>Embryophyta</taxon>
        <taxon>Tracheophyta</taxon>
        <taxon>Spermatophyta</taxon>
        <taxon>Magnoliopsida</taxon>
        <taxon>eudicotyledons</taxon>
        <taxon>Gunneridae</taxon>
        <taxon>Pentapetalae</taxon>
        <taxon>rosids</taxon>
        <taxon>Vitales</taxon>
        <taxon>Vitaceae</taxon>
        <taxon>Viteae</taxon>
        <taxon>Vitis</taxon>
    </lineage>
</organism>
<evidence type="ECO:0000256" key="4">
    <source>
        <dbReference type="ARBA" id="ARBA00023295"/>
    </source>
</evidence>
<evidence type="ECO:0000256" key="1">
    <source>
        <dbReference type="ARBA" id="ARBA00001412"/>
    </source>
</evidence>
<dbReference type="PANTHER" id="PTHR46323:SF2">
    <property type="entry name" value="BETA-GALACTOSIDASE"/>
    <property type="match status" value="1"/>
</dbReference>
<evidence type="ECO:0000259" key="6">
    <source>
        <dbReference type="Pfam" id="PF02836"/>
    </source>
</evidence>
<dbReference type="InterPro" id="IPR006103">
    <property type="entry name" value="Glyco_hydro_2_cat"/>
</dbReference>
<dbReference type="PANTHER" id="PTHR46323">
    <property type="entry name" value="BETA-GALACTOSIDASE"/>
    <property type="match status" value="1"/>
</dbReference>
<dbReference type="SUPFAM" id="SSF51445">
    <property type="entry name" value="(Trans)glycosidases"/>
    <property type="match status" value="1"/>
</dbReference>
<accession>A0A438GAT7</accession>
<dbReference type="Pfam" id="PF00703">
    <property type="entry name" value="Glyco_hydro_2"/>
    <property type="match status" value="1"/>
</dbReference>
<dbReference type="InterPro" id="IPR050347">
    <property type="entry name" value="Bact_Beta-galactosidase"/>
</dbReference>
<dbReference type="AlphaFoldDB" id="A0A438GAT7"/>
<dbReference type="EC" id="3.2.1.23" evidence="2"/>
<evidence type="ECO:0000313" key="7">
    <source>
        <dbReference type="EMBL" id="RVW69332.1"/>
    </source>
</evidence>
<dbReference type="Pfam" id="PF02836">
    <property type="entry name" value="Glyco_hydro_2_C"/>
    <property type="match status" value="1"/>
</dbReference>
<dbReference type="InterPro" id="IPR036156">
    <property type="entry name" value="Beta-gal/glucu_dom_sf"/>
</dbReference>
<evidence type="ECO:0000313" key="8">
    <source>
        <dbReference type="Proteomes" id="UP000288805"/>
    </source>
</evidence>
<reference evidence="7 8" key="1">
    <citation type="journal article" date="2018" name="PLoS Genet.">
        <title>Population sequencing reveals clonal diversity and ancestral inbreeding in the grapevine cultivar Chardonnay.</title>
        <authorList>
            <person name="Roach M.J."/>
            <person name="Johnson D.L."/>
            <person name="Bohlmann J."/>
            <person name="van Vuuren H.J."/>
            <person name="Jones S.J."/>
            <person name="Pretorius I.S."/>
            <person name="Schmidt S.A."/>
            <person name="Borneman A.R."/>
        </authorList>
    </citation>
    <scope>NUCLEOTIDE SEQUENCE [LARGE SCALE GENOMIC DNA]</scope>
    <source>
        <strain evidence="8">cv. Chardonnay</strain>
        <tissue evidence="7">Leaf</tissue>
    </source>
</reference>
<gene>
    <name evidence="7" type="primary">lacZ_2</name>
    <name evidence="7" type="ORF">CK203_054872</name>
</gene>
<keyword evidence="4" id="KW-0326">Glycosidase</keyword>